<feature type="coiled-coil region" evidence="1">
    <location>
        <begin position="69"/>
        <end position="110"/>
    </location>
</feature>
<dbReference type="EMBL" id="GEDC01006354">
    <property type="protein sequence ID" value="JAS30944.1"/>
    <property type="molecule type" value="Transcribed_RNA"/>
</dbReference>
<name>A0A1B6DZ60_9HEMI</name>
<evidence type="ECO:0000313" key="2">
    <source>
        <dbReference type="EMBL" id="JAS30944.1"/>
    </source>
</evidence>
<proteinExistence type="predicted"/>
<accession>A0A1B6DZ60</accession>
<dbReference type="AlphaFoldDB" id="A0A1B6DZ60"/>
<sequence>MLMQKESNIFSQDFSEEVSLLTQSKSEENNEQATQAQTNNNGKINIIDSYIDTFCESSYKLGDIIISDLESIDKTKQKLTDNLNKTKAQLKEYMKIHEEQKNNIVQWQMEEEELSLAYQKEIDNRQELLDNTNYALDVTQILYEKHKSMTECINNIVEISDSDEIVLEKQYQLANQQMDKVNKKQNDYEKEMCLLQERFDNLEKEIKENDNTIVIKVNTKTIEVQALKEKISNMEQMIFLEKKKLYQNLEDTKELNFEIESVKQNKCELSNKLKEIQKKKVDLITNINAKINSEKNELTKLTFTYKKNEKHLTNLETELKHVQTNVKRIQLSIEETVQQEINDKNKIKMNRDKLEELYTKQTKFQEDIIKHEKLQSEIANLKLVIADKKIKNTNLTDVNESYIRNAFATERKLTGLKKELEDENNKICTLKEENRHYKTVEEDLMNKINENKQKKLDVQKTTEENINLYKHKIAELKIKKDYLAGRCKDVKKESESWLSKIENLKIMLSVKNQELRDLGLKDNELSRMIYENYLIHKSVEEDAEQKLKDLECDQEELFEEINPNIKEEITLIKMKIRENEMMFLVEKKAEMENFESQMQELGKEKLLYQDYIDDISKQEEKMKIKLENMNELINIKKELSMQLEMKLQKFNTRIVYIKNKEEGFKKKINQLERKIRKVSAMARMSKNEIKEVITPKKKLSCFKKQGQIKLMTPSSSISLDDTEKKNYSIKTSTQNF</sequence>
<reference evidence="2" key="1">
    <citation type="submission" date="2015-12" db="EMBL/GenBank/DDBJ databases">
        <title>De novo transcriptome assembly of four potential Pierce s Disease insect vectors from Arizona vineyards.</title>
        <authorList>
            <person name="Tassone E.E."/>
        </authorList>
    </citation>
    <scope>NUCLEOTIDE SEQUENCE</scope>
</reference>
<feature type="coiled-coil region" evidence="1">
    <location>
        <begin position="584"/>
        <end position="632"/>
    </location>
</feature>
<keyword evidence="1" id="KW-0175">Coiled coil</keyword>
<gene>
    <name evidence="2" type="ORF">g.23107</name>
</gene>
<evidence type="ECO:0000256" key="1">
    <source>
        <dbReference type="SAM" id="Coils"/>
    </source>
</evidence>
<organism evidence="2">
    <name type="scientific">Clastoptera arizonana</name>
    <name type="common">Arizona spittle bug</name>
    <dbReference type="NCBI Taxonomy" id="38151"/>
    <lineage>
        <taxon>Eukaryota</taxon>
        <taxon>Metazoa</taxon>
        <taxon>Ecdysozoa</taxon>
        <taxon>Arthropoda</taxon>
        <taxon>Hexapoda</taxon>
        <taxon>Insecta</taxon>
        <taxon>Pterygota</taxon>
        <taxon>Neoptera</taxon>
        <taxon>Paraneoptera</taxon>
        <taxon>Hemiptera</taxon>
        <taxon>Auchenorrhyncha</taxon>
        <taxon>Cercopoidea</taxon>
        <taxon>Clastopteridae</taxon>
        <taxon>Clastoptera</taxon>
    </lineage>
</organism>
<protein>
    <submittedName>
        <fullName evidence="2">Uncharacterized protein</fullName>
    </submittedName>
</protein>
<feature type="coiled-coil region" evidence="1">
    <location>
        <begin position="305"/>
        <end position="479"/>
    </location>
</feature>
<feature type="coiled-coil region" evidence="1">
    <location>
        <begin position="661"/>
        <end position="688"/>
    </location>
</feature>